<dbReference type="RefSeq" id="WP_188880063.1">
    <property type="nucleotide sequence ID" value="NZ_BMPF01000001.1"/>
</dbReference>
<organism evidence="1 2">
    <name type="scientific">Halarchaeum grantii</name>
    <dbReference type="NCBI Taxonomy" id="1193105"/>
    <lineage>
        <taxon>Archaea</taxon>
        <taxon>Methanobacteriati</taxon>
        <taxon>Methanobacteriota</taxon>
        <taxon>Stenosarchaea group</taxon>
        <taxon>Halobacteria</taxon>
        <taxon>Halobacteriales</taxon>
        <taxon>Halobacteriaceae</taxon>
    </lineage>
</organism>
<name>A0A830FB14_9EURY</name>
<dbReference type="OrthoDB" id="226203at2157"/>
<proteinExistence type="predicted"/>
<keyword evidence="2" id="KW-1185">Reference proteome</keyword>
<accession>A0A830FB14</accession>
<protein>
    <submittedName>
        <fullName evidence="1">Uncharacterized protein</fullName>
    </submittedName>
</protein>
<dbReference type="Pfam" id="PF25252">
    <property type="entry name" value="DUF7854"/>
    <property type="match status" value="1"/>
</dbReference>
<evidence type="ECO:0000313" key="2">
    <source>
        <dbReference type="Proteomes" id="UP000628840"/>
    </source>
</evidence>
<dbReference type="Proteomes" id="UP000628840">
    <property type="component" value="Unassembled WGS sequence"/>
</dbReference>
<evidence type="ECO:0000313" key="1">
    <source>
        <dbReference type="EMBL" id="GGL28826.1"/>
    </source>
</evidence>
<sequence length="91" mass="9815">MDRISALRNVEETLAALESGETDLASAEERVSAILRTYATTYDGDLAAWRASGDPPADGLVVLAASEREARERVRDLVGDPDVRVSVARVE</sequence>
<dbReference type="AlphaFoldDB" id="A0A830FB14"/>
<reference evidence="1 2" key="1">
    <citation type="journal article" date="2019" name="Int. J. Syst. Evol. Microbiol.">
        <title>The Global Catalogue of Microorganisms (GCM) 10K type strain sequencing project: providing services to taxonomists for standard genome sequencing and annotation.</title>
        <authorList>
            <consortium name="The Broad Institute Genomics Platform"/>
            <consortium name="The Broad Institute Genome Sequencing Center for Infectious Disease"/>
            <person name="Wu L."/>
            <person name="Ma J."/>
        </authorList>
    </citation>
    <scope>NUCLEOTIDE SEQUENCE [LARGE SCALE GENOMIC DNA]</scope>
    <source>
        <strain evidence="1 2">JCM 19585</strain>
    </source>
</reference>
<dbReference type="EMBL" id="BMPF01000001">
    <property type="protein sequence ID" value="GGL28826.1"/>
    <property type="molecule type" value="Genomic_DNA"/>
</dbReference>
<comment type="caution">
    <text evidence="1">The sequence shown here is derived from an EMBL/GenBank/DDBJ whole genome shotgun (WGS) entry which is preliminary data.</text>
</comment>
<dbReference type="InterPro" id="IPR057176">
    <property type="entry name" value="DUF7854"/>
</dbReference>
<gene>
    <name evidence="1" type="ORF">GCM10009037_10590</name>
</gene>